<dbReference type="GO" id="GO:0006465">
    <property type="term" value="P:signal peptide processing"/>
    <property type="evidence" value="ECO:0007669"/>
    <property type="project" value="InterPro"/>
</dbReference>
<dbReference type="KEGG" id="smic:SmB9_29290"/>
<dbReference type="Proteomes" id="UP000275727">
    <property type="component" value="Chromosome"/>
</dbReference>
<proteinExistence type="predicted"/>
<evidence type="ECO:0000256" key="1">
    <source>
        <dbReference type="SAM" id="Phobius"/>
    </source>
</evidence>
<feature type="transmembrane region" description="Helical" evidence="1">
    <location>
        <begin position="30"/>
        <end position="50"/>
    </location>
</feature>
<dbReference type="PROSITE" id="PS51318">
    <property type="entry name" value="TAT"/>
    <property type="match status" value="1"/>
</dbReference>
<gene>
    <name evidence="4" type="ORF">DFR51_0015</name>
    <name evidence="3" type="ORF">SmB9_29290</name>
</gene>
<keyword evidence="1" id="KW-1133">Transmembrane helix</keyword>
<keyword evidence="6" id="KW-1185">Reference proteome</keyword>
<dbReference type="Gene3D" id="2.10.109.10">
    <property type="entry name" value="Umud Fragment, subunit A"/>
    <property type="match status" value="1"/>
</dbReference>
<dbReference type="InterPro" id="IPR019533">
    <property type="entry name" value="Peptidase_S26"/>
</dbReference>
<dbReference type="Pfam" id="PF10502">
    <property type="entry name" value="Peptidase_S26"/>
    <property type="match status" value="1"/>
</dbReference>
<keyword evidence="1" id="KW-0812">Transmembrane</keyword>
<dbReference type="AlphaFoldDB" id="A0AAD1D7J6"/>
<dbReference type="EMBL" id="AP018711">
    <property type="protein sequence ID" value="BBE35271.1"/>
    <property type="molecule type" value="Genomic_DNA"/>
</dbReference>
<evidence type="ECO:0000313" key="5">
    <source>
        <dbReference type="Proteomes" id="UP000275727"/>
    </source>
</evidence>
<feature type="domain" description="Peptidase S26" evidence="2">
    <location>
        <begin position="36"/>
        <end position="192"/>
    </location>
</feature>
<evidence type="ECO:0000313" key="3">
    <source>
        <dbReference type="EMBL" id="BBE35271.1"/>
    </source>
</evidence>
<name>A0AAD1D7J6_SPHMI</name>
<reference evidence="4 6" key="2">
    <citation type="submission" date="2018-10" db="EMBL/GenBank/DDBJ databases">
        <title>Genomic Encyclopedia of Type Strains, Phase IV (KMG-IV): sequencing the most valuable type-strain genomes for metagenomic binning, comparative biology and taxonomic classification.</title>
        <authorList>
            <person name="Goeker M."/>
        </authorList>
    </citation>
    <scope>NUCLEOTIDE SEQUENCE [LARGE SCALE GENOMIC DNA]</scope>
    <source>
        <strain evidence="4 6">DSM 19791</strain>
    </source>
</reference>
<evidence type="ECO:0000313" key="6">
    <source>
        <dbReference type="Proteomes" id="UP000276029"/>
    </source>
</evidence>
<dbReference type="GO" id="GO:0004252">
    <property type="term" value="F:serine-type endopeptidase activity"/>
    <property type="evidence" value="ECO:0007669"/>
    <property type="project" value="InterPro"/>
</dbReference>
<evidence type="ECO:0000313" key="4">
    <source>
        <dbReference type="EMBL" id="RKS94309.1"/>
    </source>
</evidence>
<dbReference type="SUPFAM" id="SSF51306">
    <property type="entry name" value="LexA/Signal peptidase"/>
    <property type="match status" value="1"/>
</dbReference>
<sequence>MTRRDTRGGDLPLIAWGDELRRARFARRRLIRRTGALAALIGLVGTTIAVPPAPRLIWNASASAPIGLYAVAPDAPPNAGDMVIAWVPESARRLAATRRYIPMNVPLVKRVAAVPGDTVCAIGDAVFIDGRRVAVRRAADRMGRAMPWWTGCRTLRGGDYFLLMDAAPASFDGRYFGITDRRDIIGTARLLWAS</sequence>
<dbReference type="EMBL" id="RBWX01000001">
    <property type="protein sequence ID" value="RKS94309.1"/>
    <property type="molecule type" value="Genomic_DNA"/>
</dbReference>
<reference evidence="3 5" key="1">
    <citation type="submission" date="2018-06" db="EMBL/GenBank/DDBJ databases">
        <title>Complete Genome Sequence of the Microcystin-Degrading Bacterium Sphingosinicella microcystinivorans Strain B-9.</title>
        <authorList>
            <person name="Jin H."/>
            <person name="Nishizawa T."/>
            <person name="Guo Y."/>
            <person name="Nishizawa A."/>
            <person name="Park H."/>
            <person name="Kato H."/>
            <person name="Tsuji K."/>
            <person name="Harada K."/>
        </authorList>
    </citation>
    <scope>NUCLEOTIDE SEQUENCE [LARGE SCALE GENOMIC DNA]</scope>
    <source>
        <strain evidence="3 5">B9</strain>
    </source>
</reference>
<keyword evidence="1" id="KW-0472">Membrane</keyword>
<accession>A0AAD1D7J6</accession>
<dbReference type="InterPro" id="IPR036286">
    <property type="entry name" value="LexA/Signal_pep-like_sf"/>
</dbReference>
<dbReference type="Proteomes" id="UP000276029">
    <property type="component" value="Unassembled WGS sequence"/>
</dbReference>
<organism evidence="3 5">
    <name type="scientific">Sphingosinicella microcystinivorans</name>
    <dbReference type="NCBI Taxonomy" id="335406"/>
    <lineage>
        <taxon>Bacteria</taxon>
        <taxon>Pseudomonadati</taxon>
        <taxon>Pseudomonadota</taxon>
        <taxon>Alphaproteobacteria</taxon>
        <taxon>Sphingomonadales</taxon>
        <taxon>Sphingosinicellaceae</taxon>
        <taxon>Sphingosinicella</taxon>
    </lineage>
</organism>
<protein>
    <submittedName>
        <fullName evidence="3">Chromosome segregation protein ParM</fullName>
    </submittedName>
    <submittedName>
        <fullName evidence="4">Conjugative transfer signal peptidase TraF</fullName>
    </submittedName>
</protein>
<dbReference type="InterPro" id="IPR006311">
    <property type="entry name" value="TAT_signal"/>
</dbReference>
<dbReference type="RefSeq" id="WP_121047038.1">
    <property type="nucleotide sequence ID" value="NZ_AP018711.1"/>
</dbReference>
<evidence type="ECO:0000259" key="2">
    <source>
        <dbReference type="Pfam" id="PF10502"/>
    </source>
</evidence>